<dbReference type="OrthoDB" id="7061952at2"/>
<evidence type="ECO:0000313" key="2">
    <source>
        <dbReference type="EMBL" id="KGJ93233.1"/>
    </source>
</evidence>
<organism evidence="2 3">
    <name type="scientific">Colwellia psychrerythraea</name>
    <name type="common">Vibrio psychroerythus</name>
    <dbReference type="NCBI Taxonomy" id="28229"/>
    <lineage>
        <taxon>Bacteria</taxon>
        <taxon>Pseudomonadati</taxon>
        <taxon>Pseudomonadota</taxon>
        <taxon>Gammaproteobacteria</taxon>
        <taxon>Alteromonadales</taxon>
        <taxon>Colwelliaceae</taxon>
        <taxon>Colwellia</taxon>
    </lineage>
</organism>
<accession>A0A099KUA6</accession>
<reference evidence="2 3" key="1">
    <citation type="submission" date="2014-08" db="EMBL/GenBank/DDBJ databases">
        <title>Genomic and Phenotypic Diversity of Colwellia psychrerythraea strains from Disparate Marine Basins.</title>
        <authorList>
            <person name="Techtmann S.M."/>
            <person name="Stelling S.C."/>
            <person name="Utturkar S.M."/>
            <person name="Alshibli N."/>
            <person name="Harris A."/>
            <person name="Brown S.D."/>
            <person name="Hazen T.C."/>
        </authorList>
    </citation>
    <scope>NUCLEOTIDE SEQUENCE [LARGE SCALE GENOMIC DNA]</scope>
    <source>
        <strain evidence="2 3">ND2E</strain>
    </source>
</reference>
<feature type="coiled-coil region" evidence="1">
    <location>
        <begin position="180"/>
        <end position="243"/>
    </location>
</feature>
<dbReference type="RefSeq" id="WP_033093431.1">
    <property type="nucleotide sequence ID" value="NZ_JQED01000015.1"/>
</dbReference>
<sequence length="328" mass="37418" precursor="true">MKTSTIVFPASKFRSNVANLTVKIAAISTALFIAFGAHSTEKNYDNLHKQLTIMNDIILSSAKSTKHANQSLIRSIESVYLRGQGAIFTIKSAHGGSSHRQFFQTVRPLDPIAALDPLAELDALAPLSEVERVIISNEDDLVVDFEQHENEIERVIEVFEQQREGARELRSEQREIAYEIRDIDRQRKDIEYQLQHAEKKNKEELKAELKELELERVSLNKNKIKLEQKVTKLNKQRETQKIAQSKARKQHFLAVNNALVETLCLYGKGLRDVPKEEYVSFIIKGAGKQQGRGFKDRILVFNKKDINDCANSKLTAKKLLAVAEQYQF</sequence>
<dbReference type="Proteomes" id="UP000029843">
    <property type="component" value="Unassembled WGS sequence"/>
</dbReference>
<dbReference type="EMBL" id="JQED01000015">
    <property type="protein sequence ID" value="KGJ93233.1"/>
    <property type="molecule type" value="Genomic_DNA"/>
</dbReference>
<gene>
    <name evidence="2" type="ORF">ND2E_2699</name>
</gene>
<name>A0A099KUA6_COLPS</name>
<protein>
    <submittedName>
        <fullName evidence="2">Uncharacterized protein</fullName>
    </submittedName>
</protein>
<dbReference type="PATRIC" id="fig|28229.4.peg.1735"/>
<proteinExistence type="predicted"/>
<dbReference type="AlphaFoldDB" id="A0A099KUA6"/>
<evidence type="ECO:0000313" key="3">
    <source>
        <dbReference type="Proteomes" id="UP000029843"/>
    </source>
</evidence>
<comment type="caution">
    <text evidence="2">The sequence shown here is derived from an EMBL/GenBank/DDBJ whole genome shotgun (WGS) entry which is preliminary data.</text>
</comment>
<evidence type="ECO:0000256" key="1">
    <source>
        <dbReference type="SAM" id="Coils"/>
    </source>
</evidence>
<keyword evidence="1" id="KW-0175">Coiled coil</keyword>